<dbReference type="Pfam" id="PF11799">
    <property type="entry name" value="IMS_C"/>
    <property type="match status" value="1"/>
</dbReference>
<dbReference type="InterPro" id="IPR017961">
    <property type="entry name" value="DNA_pol_Y-fam_little_finger"/>
</dbReference>
<comment type="subcellular location">
    <subcellularLocation>
        <location evidence="2">Nucleus</location>
    </subcellularLocation>
</comment>
<dbReference type="GO" id="GO:0003677">
    <property type="term" value="F:DNA binding"/>
    <property type="evidence" value="ECO:0007669"/>
    <property type="project" value="UniProtKB-KW"/>
</dbReference>
<feature type="domain" description="UmuC" evidence="22">
    <location>
        <begin position="714"/>
        <end position="894"/>
    </location>
</feature>
<dbReference type="Pfam" id="PF18439">
    <property type="entry name" value="zf_UBZ"/>
    <property type="match status" value="1"/>
</dbReference>
<dbReference type="PANTHER" id="PTHR35712:SF1">
    <property type="entry name" value="MYOSIN HEAVY CHAIN-LIKE PROTEIN"/>
    <property type="match status" value="1"/>
</dbReference>
<evidence type="ECO:0000256" key="8">
    <source>
        <dbReference type="ARBA" id="ARBA00022695"/>
    </source>
</evidence>
<keyword evidence="16" id="KW-0238">DNA-binding</keyword>
<keyword evidence="14" id="KW-0460">Magnesium</keyword>
<comment type="similarity">
    <text evidence="3">Belongs to the DNA polymerase type-Y family.</text>
</comment>
<comment type="caution">
    <text evidence="24">The sequence shown here is derived from an EMBL/GenBank/DDBJ whole genome shotgun (WGS) entry which is preliminary data.</text>
</comment>
<dbReference type="Gene3D" id="3.30.70.270">
    <property type="match status" value="1"/>
</dbReference>
<evidence type="ECO:0000256" key="18">
    <source>
        <dbReference type="ARBA" id="ARBA00023242"/>
    </source>
</evidence>
<evidence type="ECO:0000256" key="5">
    <source>
        <dbReference type="ARBA" id="ARBA00016178"/>
    </source>
</evidence>
<evidence type="ECO:0000256" key="6">
    <source>
        <dbReference type="ARBA" id="ARBA00022457"/>
    </source>
</evidence>
<dbReference type="Gene3D" id="3.30.1490.100">
    <property type="entry name" value="DNA polymerase, Y-family, little finger domain"/>
    <property type="match status" value="1"/>
</dbReference>
<dbReference type="Pfam" id="PF00817">
    <property type="entry name" value="IMS"/>
    <property type="match status" value="1"/>
</dbReference>
<evidence type="ECO:0000256" key="7">
    <source>
        <dbReference type="ARBA" id="ARBA00022679"/>
    </source>
</evidence>
<dbReference type="Proteomes" id="UP001567538">
    <property type="component" value="Unassembled WGS sequence"/>
</dbReference>
<dbReference type="SUPFAM" id="SSF100879">
    <property type="entry name" value="Lesion bypass DNA polymerase (Y-family), little finger domain"/>
    <property type="match status" value="1"/>
</dbReference>
<evidence type="ECO:0000256" key="14">
    <source>
        <dbReference type="ARBA" id="ARBA00022842"/>
    </source>
</evidence>
<dbReference type="PROSITE" id="PS51907">
    <property type="entry name" value="ZF_UBZ3"/>
    <property type="match status" value="1"/>
</dbReference>
<feature type="coiled-coil region" evidence="20">
    <location>
        <begin position="398"/>
        <end position="447"/>
    </location>
</feature>
<evidence type="ECO:0000313" key="24">
    <source>
        <dbReference type="EMBL" id="KAL1564539.1"/>
    </source>
</evidence>
<feature type="coiled-coil region" evidence="20">
    <location>
        <begin position="7"/>
        <end position="79"/>
    </location>
</feature>
<dbReference type="FunFam" id="1.10.150.810:FF:000003">
    <property type="entry name" value="DNA polymerase kappa subunit"/>
    <property type="match status" value="1"/>
</dbReference>
<dbReference type="PANTHER" id="PTHR35712">
    <property type="entry name" value="MYOSIN HEAVY CHAIN-LIKE PROTEIN"/>
    <property type="match status" value="1"/>
</dbReference>
<evidence type="ECO:0000259" key="23">
    <source>
        <dbReference type="PROSITE" id="PS51907"/>
    </source>
</evidence>
<evidence type="ECO:0000256" key="10">
    <source>
        <dbReference type="ARBA" id="ARBA00022723"/>
    </source>
</evidence>
<dbReference type="GO" id="GO:0003887">
    <property type="term" value="F:DNA-directed DNA polymerase activity"/>
    <property type="evidence" value="ECO:0007669"/>
    <property type="project" value="UniProtKB-KW"/>
</dbReference>
<accession>A0ABD1I9G4</accession>
<keyword evidence="12" id="KW-0863">Zinc-finger</keyword>
<evidence type="ECO:0000256" key="12">
    <source>
        <dbReference type="ARBA" id="ARBA00022771"/>
    </source>
</evidence>
<comment type="cofactor">
    <cofactor evidence="1">
        <name>Mg(2+)</name>
        <dbReference type="ChEBI" id="CHEBI:18420"/>
    </cofactor>
</comment>
<dbReference type="FunFam" id="1.10.150.810:FF:000001">
    <property type="entry name" value="DNA polymerase kappa"/>
    <property type="match status" value="1"/>
</dbReference>
<keyword evidence="20" id="KW-0175">Coiled coil</keyword>
<dbReference type="HAMAP" id="MF_01113">
    <property type="entry name" value="DNApol_IV"/>
    <property type="match status" value="1"/>
</dbReference>
<dbReference type="InterPro" id="IPR036775">
    <property type="entry name" value="DNA_pol_Y-fam_lit_finger_sf"/>
</dbReference>
<evidence type="ECO:0000256" key="2">
    <source>
        <dbReference type="ARBA" id="ARBA00004123"/>
    </source>
</evidence>
<keyword evidence="25" id="KW-1185">Reference proteome</keyword>
<keyword evidence="15 24" id="KW-0239">DNA-directed DNA polymerase</keyword>
<dbReference type="GO" id="GO:0005634">
    <property type="term" value="C:nucleus"/>
    <property type="evidence" value="ECO:0007669"/>
    <property type="project" value="UniProtKB-SubCell"/>
</dbReference>
<feature type="region of interest" description="Disordered" evidence="21">
    <location>
        <begin position="1242"/>
        <end position="1300"/>
    </location>
</feature>
<evidence type="ECO:0000256" key="19">
    <source>
        <dbReference type="ARBA" id="ARBA00049244"/>
    </source>
</evidence>
<protein>
    <recommendedName>
        <fullName evidence="5">DNA polymerase kappa</fullName>
        <ecNumber evidence="4">2.7.7.7</ecNumber>
    </recommendedName>
</protein>
<dbReference type="GO" id="GO:0006281">
    <property type="term" value="P:DNA repair"/>
    <property type="evidence" value="ECO:0007669"/>
    <property type="project" value="UniProtKB-KW"/>
</dbReference>
<evidence type="ECO:0000256" key="3">
    <source>
        <dbReference type="ARBA" id="ARBA00010945"/>
    </source>
</evidence>
<dbReference type="InterPro" id="IPR043128">
    <property type="entry name" value="Rev_trsase/Diguanyl_cyclase"/>
</dbReference>
<evidence type="ECO:0000313" key="25">
    <source>
        <dbReference type="Proteomes" id="UP001567538"/>
    </source>
</evidence>
<keyword evidence="10" id="KW-0479">Metal-binding</keyword>
<dbReference type="InterPro" id="IPR043502">
    <property type="entry name" value="DNA/RNA_pol_sf"/>
</dbReference>
<dbReference type="CDD" id="cd03586">
    <property type="entry name" value="PolY_Pol_IV_kappa"/>
    <property type="match status" value="1"/>
</dbReference>
<feature type="coiled-coil region" evidence="20">
    <location>
        <begin position="233"/>
        <end position="260"/>
    </location>
</feature>
<evidence type="ECO:0000256" key="20">
    <source>
        <dbReference type="SAM" id="Coils"/>
    </source>
</evidence>
<evidence type="ECO:0000256" key="4">
    <source>
        <dbReference type="ARBA" id="ARBA00012417"/>
    </source>
</evidence>
<dbReference type="EC" id="2.7.7.7" evidence="4"/>
<keyword evidence="6" id="KW-0515">Mutator protein</keyword>
<dbReference type="EMBL" id="JBEAFC010000003">
    <property type="protein sequence ID" value="KAL1564539.1"/>
    <property type="molecule type" value="Genomic_DNA"/>
</dbReference>
<dbReference type="InterPro" id="IPR022880">
    <property type="entry name" value="DNApol_IV"/>
</dbReference>
<evidence type="ECO:0000256" key="13">
    <source>
        <dbReference type="ARBA" id="ARBA00022833"/>
    </source>
</evidence>
<sequence>MDQNPNYESMVARVQQLERERNELQKDIEQLCMQQAGPAYIGVATRLHFQRTAGLEQEIENLKKQLATCIRQNQNLQEELSEAYRIKSQIADLHKAEVSKNVEAENQLRFFQDCVAAAFAERDNAIMEAEKAKEREELLPQELTNFQRRVEELTAEFLEEKEQAANLCIDLEKHKRKNEIFSEVIDKFYNIRQDSLNDSTDGSWEEKCHSLLNDSDDTWRFQNDEDASTSNYINSLEAEIETLRRRLDNLQNKLRVGLEIETHLKKKVRDLERKKIHSKEKNKKQILALSHHHSRFRNGIKSLLDEGYSELKSISDLVVEKVKQLETSRECDFISSQLQEREFDESECRDVHVSADSSPVAITEKSHPCLPIPSACETGDASEALALALHDKVSALLLMSQQEERHLLERDVNAALQKKIEELQRNLMQVTNEKVKALMELAQLKQELYTLQPKISQDKVQGINPVETAERRMVPEKEGKLKSLLKKTYLTRWVGGSDGSDILAHLHDERPHQVDFARMKIENATLKESLDSMEHLLSSVRRLRISLLKVKESAAGKDENMSCFEDLEQVIAEANLLKTALGSSLPVSWLAETERSLDEISGAAGESGQEKVDLVSAAGFEMVELLIFAAQNLKECCGMEGVDKEKVQRVVYEMSKGSKYFEHEEKKEADMKQKIESFRVQLAKLTDSDLSHHRKIADRKIVGLEATRDLSRIWLHVDMDAFYAAVETLSNPSLEGKPMAVGSMSMLSTANYEARKFGVRAAMPGFIARKLCPELIFVPTDFKKYNHFSSLTRKVFERYDPNFLAASLDEAYLDITNFCKDKGMASGQVAEELRESVHKETGLTCSAGVAPNRLLAKVCSDINKPNGQFVLPNEREAVLTFISSLPIRKIGGIGKVTENILKGVLGITTCEEMLQKSSIIYALFSHTSADFFLSVSLGIGRTDTPQVSQRKSMSTERTFSPTGDEASIFQKLVDLSENLSSDLKKEDIRGRTLTLKLKTSSFEVRTRAVTLPYYTCLSEDILKQAKKLLKAELPVSLRLMGLRMSNFGEGREGVAADPKQKTLSNFLGTEDASRRGLGAQALSESTISDDALAIGRESSLYSDIHEPSESIDFADTYQIHDSEHTGTRHFHSESETREALDLQIDNFNEKVSHHDSVGAATDLLPTGTGRLVERDSSSGLCELSSFDQQKRKCSNGEVGSSLNLRESIYWLNDYQCSVCGAELPPSFIEERQEHFDFHLAERLQDEESSNRNRLAKPPNLRFAEQDKMSNRQKKKQKSSSPSQGKHIPIDAFFAKTSQNF</sequence>
<feature type="domain" description="UBZ3-type" evidence="23">
    <location>
        <begin position="1209"/>
        <end position="1246"/>
    </location>
</feature>
<keyword evidence="11" id="KW-0227">DNA damage</keyword>
<evidence type="ECO:0000256" key="16">
    <source>
        <dbReference type="ARBA" id="ARBA00023125"/>
    </source>
</evidence>
<dbReference type="InterPro" id="IPR001126">
    <property type="entry name" value="UmuC"/>
</dbReference>
<dbReference type="FunFam" id="3.30.70.270:FF:000014">
    <property type="entry name" value="DNA polymerase kappa subunit"/>
    <property type="match status" value="1"/>
</dbReference>
<name>A0ABD1I9G4_SALDI</name>
<gene>
    <name evidence="24" type="ORF">AAHA92_06866</name>
</gene>
<dbReference type="NCBIfam" id="NF002677">
    <property type="entry name" value="PRK02406.1"/>
    <property type="match status" value="1"/>
</dbReference>
<dbReference type="PROSITE" id="PS50173">
    <property type="entry name" value="UMUC"/>
    <property type="match status" value="1"/>
</dbReference>
<evidence type="ECO:0000256" key="15">
    <source>
        <dbReference type="ARBA" id="ARBA00022932"/>
    </source>
</evidence>
<dbReference type="FunFam" id="3.40.1170.60:FF:000002">
    <property type="entry name" value="Polymerase (DNA directed) kappa"/>
    <property type="match status" value="1"/>
</dbReference>
<dbReference type="GO" id="GO:0008270">
    <property type="term" value="F:zinc ion binding"/>
    <property type="evidence" value="ECO:0007669"/>
    <property type="project" value="UniProtKB-KW"/>
</dbReference>
<evidence type="ECO:0000256" key="21">
    <source>
        <dbReference type="SAM" id="MobiDB-lite"/>
    </source>
</evidence>
<keyword evidence="13" id="KW-0862">Zinc</keyword>
<keyword evidence="17" id="KW-0234">DNA repair</keyword>
<evidence type="ECO:0000259" key="22">
    <source>
        <dbReference type="PROSITE" id="PS50173"/>
    </source>
</evidence>
<feature type="coiled-coil region" evidence="20">
    <location>
        <begin position="115"/>
        <end position="163"/>
    </location>
</feature>
<evidence type="ECO:0000256" key="1">
    <source>
        <dbReference type="ARBA" id="ARBA00001946"/>
    </source>
</evidence>
<dbReference type="Gene3D" id="3.40.1170.60">
    <property type="match status" value="1"/>
</dbReference>
<keyword evidence="18" id="KW-0539">Nucleus</keyword>
<dbReference type="FunFam" id="3.30.1490.100:FF:000004">
    <property type="entry name" value="DNA polymerase IV"/>
    <property type="match status" value="1"/>
</dbReference>
<proteinExistence type="inferred from homology"/>
<comment type="catalytic activity">
    <reaction evidence="19">
        <text>DNA(n) + a 2'-deoxyribonucleoside 5'-triphosphate = DNA(n+1) + diphosphate</text>
        <dbReference type="Rhea" id="RHEA:22508"/>
        <dbReference type="Rhea" id="RHEA-COMP:17339"/>
        <dbReference type="Rhea" id="RHEA-COMP:17340"/>
        <dbReference type="ChEBI" id="CHEBI:33019"/>
        <dbReference type="ChEBI" id="CHEBI:61560"/>
        <dbReference type="ChEBI" id="CHEBI:173112"/>
        <dbReference type="EC" id="2.7.7.7"/>
    </reaction>
</comment>
<dbReference type="GO" id="GO:0006260">
    <property type="term" value="P:DNA replication"/>
    <property type="evidence" value="ECO:0007669"/>
    <property type="project" value="UniProtKB-KW"/>
</dbReference>
<evidence type="ECO:0000256" key="11">
    <source>
        <dbReference type="ARBA" id="ARBA00022763"/>
    </source>
</evidence>
<keyword evidence="9" id="KW-0235">DNA replication</keyword>
<evidence type="ECO:0000256" key="17">
    <source>
        <dbReference type="ARBA" id="ARBA00023204"/>
    </source>
</evidence>
<dbReference type="SUPFAM" id="SSF56672">
    <property type="entry name" value="DNA/RNA polymerases"/>
    <property type="match status" value="1"/>
</dbReference>
<reference evidence="24 25" key="1">
    <citation type="submission" date="2024-06" db="EMBL/GenBank/DDBJ databases">
        <title>A chromosome level genome sequence of Diviner's sage (Salvia divinorum).</title>
        <authorList>
            <person name="Ford S.A."/>
            <person name="Ro D.-K."/>
            <person name="Ness R.W."/>
            <person name="Phillips M.A."/>
        </authorList>
    </citation>
    <scope>NUCLEOTIDE SEQUENCE [LARGE SCALE GENOMIC DNA]</scope>
    <source>
        <strain evidence="24">SAF-2024a</strain>
        <tissue evidence="24">Leaf</tissue>
    </source>
</reference>
<dbReference type="InterPro" id="IPR041298">
    <property type="entry name" value="UBZ3"/>
</dbReference>
<keyword evidence="7 24" id="KW-0808">Transferase</keyword>
<dbReference type="Gene3D" id="1.10.150.810">
    <property type="match status" value="2"/>
</dbReference>
<keyword evidence="8 24" id="KW-0548">Nucleotidyltransferase</keyword>
<evidence type="ECO:0000256" key="9">
    <source>
        <dbReference type="ARBA" id="ARBA00022705"/>
    </source>
</evidence>
<organism evidence="24 25">
    <name type="scientific">Salvia divinorum</name>
    <name type="common">Maria pastora</name>
    <name type="synonym">Diviner's sage</name>
    <dbReference type="NCBI Taxonomy" id="28513"/>
    <lineage>
        <taxon>Eukaryota</taxon>
        <taxon>Viridiplantae</taxon>
        <taxon>Streptophyta</taxon>
        <taxon>Embryophyta</taxon>
        <taxon>Tracheophyta</taxon>
        <taxon>Spermatophyta</taxon>
        <taxon>Magnoliopsida</taxon>
        <taxon>eudicotyledons</taxon>
        <taxon>Gunneridae</taxon>
        <taxon>Pentapetalae</taxon>
        <taxon>asterids</taxon>
        <taxon>lamiids</taxon>
        <taxon>Lamiales</taxon>
        <taxon>Lamiaceae</taxon>
        <taxon>Nepetoideae</taxon>
        <taxon>Mentheae</taxon>
        <taxon>Salviinae</taxon>
        <taxon>Salvia</taxon>
        <taxon>Salvia subgen. Calosphace</taxon>
    </lineage>
</organism>